<dbReference type="NCBIfam" id="TIGR00249">
    <property type="entry name" value="sixA"/>
    <property type="match status" value="1"/>
</dbReference>
<dbReference type="InterPro" id="IPR051021">
    <property type="entry name" value="Mito_Ser/Thr_phosphatase"/>
</dbReference>
<proteinExistence type="predicted"/>
<gene>
    <name evidence="2" type="primary">sixA</name>
    <name evidence="2" type="ORF">ABUE30_01160</name>
</gene>
<keyword evidence="1" id="KW-0378">Hydrolase</keyword>
<evidence type="ECO:0000313" key="2">
    <source>
        <dbReference type="EMBL" id="MFM2483691.1"/>
    </source>
</evidence>
<accession>A0ABW9G1X4</accession>
<organism evidence="2 3">
    <name type="scientific">Celerinatantimonas yamalensis</name>
    <dbReference type="NCBI Taxonomy" id="559956"/>
    <lineage>
        <taxon>Bacteria</taxon>
        <taxon>Pseudomonadati</taxon>
        <taxon>Pseudomonadota</taxon>
        <taxon>Gammaproteobacteria</taxon>
        <taxon>Celerinatantimonadaceae</taxon>
        <taxon>Celerinatantimonas</taxon>
    </lineage>
</organism>
<dbReference type="SMART" id="SM00855">
    <property type="entry name" value="PGAM"/>
    <property type="match status" value="1"/>
</dbReference>
<dbReference type="Pfam" id="PF00300">
    <property type="entry name" value="His_Phos_1"/>
    <property type="match status" value="1"/>
</dbReference>
<dbReference type="InterPro" id="IPR013078">
    <property type="entry name" value="His_Pase_superF_clade-1"/>
</dbReference>
<dbReference type="InterPro" id="IPR004449">
    <property type="entry name" value="SixA"/>
</dbReference>
<dbReference type="PANTHER" id="PTHR20935">
    <property type="entry name" value="PHOSPHOGLYCERATE MUTASE-RELATED"/>
    <property type="match status" value="1"/>
</dbReference>
<dbReference type="CDD" id="cd07067">
    <property type="entry name" value="HP_PGM_like"/>
    <property type="match status" value="1"/>
</dbReference>
<evidence type="ECO:0000313" key="3">
    <source>
        <dbReference type="Proteomes" id="UP001629953"/>
    </source>
</evidence>
<comment type="caution">
    <text evidence="2">The sequence shown here is derived from an EMBL/GenBank/DDBJ whole genome shotgun (WGS) entry which is preliminary data.</text>
</comment>
<protein>
    <submittedName>
        <fullName evidence="2">Phosphohistidine phosphatase SixA</fullName>
    </submittedName>
</protein>
<keyword evidence="3" id="KW-1185">Reference proteome</keyword>
<reference evidence="2 3" key="1">
    <citation type="journal article" date="2013" name="Int. J. Syst. Evol. Microbiol.">
        <title>Celerinatantimonas yamalensis sp. nov., a cold-adapted diazotrophic bacterium from a cold permafrost brine.</title>
        <authorList>
            <person name="Shcherbakova V."/>
            <person name="Chuvilskaya N."/>
            <person name="Rivkina E."/>
            <person name="Demidov N."/>
            <person name="Uchaeva V."/>
            <person name="Suetin S."/>
            <person name="Suzina N."/>
            <person name="Gilichinsky D."/>
        </authorList>
    </citation>
    <scope>NUCLEOTIDE SEQUENCE [LARGE SCALE GENOMIC DNA]</scope>
    <source>
        <strain evidence="2 3">C7</strain>
    </source>
</reference>
<sequence length="150" mass="16210">MDIYVMRHGQAGMVAKRDSERELTADGRAQVKMMATQLATKTAQFDYVLVSPFVRAQQTWEEASSAFSEPSRVITLNELTPDGDAKAVSALVDEFAADSQILVISHLPLVGYLVQEFVPSAGAPLFATAAIAHIHLTTSQSKLVALEHPA</sequence>
<evidence type="ECO:0000256" key="1">
    <source>
        <dbReference type="ARBA" id="ARBA00022801"/>
    </source>
</evidence>
<dbReference type="SUPFAM" id="SSF53254">
    <property type="entry name" value="Phosphoglycerate mutase-like"/>
    <property type="match status" value="1"/>
</dbReference>
<dbReference type="InterPro" id="IPR029033">
    <property type="entry name" value="His_PPase_superfam"/>
</dbReference>
<dbReference type="RefSeq" id="WP_408621853.1">
    <property type="nucleotide sequence ID" value="NZ_JBEQCT010000001.1"/>
</dbReference>
<dbReference type="Gene3D" id="3.40.50.1240">
    <property type="entry name" value="Phosphoglycerate mutase-like"/>
    <property type="match status" value="1"/>
</dbReference>
<dbReference type="Proteomes" id="UP001629953">
    <property type="component" value="Unassembled WGS sequence"/>
</dbReference>
<name>A0ABW9G1X4_9GAMM</name>
<dbReference type="EMBL" id="JBEQCT010000001">
    <property type="protein sequence ID" value="MFM2483691.1"/>
    <property type="molecule type" value="Genomic_DNA"/>
</dbReference>